<sequence length="190" mass="22852">MNAHQIVAQKNAEYTQYIHNHVKNVEEAWKRLQTIFPNEIFVTDSKINKAISERIKQHDSSKFSDEEFGPYRRFFYPISREEKKEAYNDFQAAWKLHYKRNDHHWEHWIAPAQQLGINENNINIQDFQNTIILERGDKRIESLIEMICDWIAMGMNFGNTAKEYFDKNKEKIRLIPSDREFVESILNRMN</sequence>
<keyword evidence="2" id="KW-1185">Reference proteome</keyword>
<organism evidence="1 2">
    <name type="scientific">Tritrichomonas musculus</name>
    <dbReference type="NCBI Taxonomy" id="1915356"/>
    <lineage>
        <taxon>Eukaryota</taxon>
        <taxon>Metamonada</taxon>
        <taxon>Parabasalia</taxon>
        <taxon>Tritrichomonadida</taxon>
        <taxon>Tritrichomonadidae</taxon>
        <taxon>Tritrichomonas</taxon>
    </lineage>
</organism>
<dbReference type="Proteomes" id="UP001470230">
    <property type="component" value="Unassembled WGS sequence"/>
</dbReference>
<evidence type="ECO:0000313" key="2">
    <source>
        <dbReference type="Proteomes" id="UP001470230"/>
    </source>
</evidence>
<protein>
    <submittedName>
        <fullName evidence="1">Uncharacterized protein</fullName>
    </submittedName>
</protein>
<evidence type="ECO:0000313" key="1">
    <source>
        <dbReference type="EMBL" id="KAK8895656.1"/>
    </source>
</evidence>
<dbReference type="Pfam" id="PF18907">
    <property type="entry name" value="DUF5662"/>
    <property type="match status" value="1"/>
</dbReference>
<name>A0ABR2KXW8_9EUKA</name>
<accession>A0ABR2KXW8</accession>
<dbReference type="EMBL" id="JAPFFF010000003">
    <property type="protein sequence ID" value="KAK8895656.1"/>
    <property type="molecule type" value="Genomic_DNA"/>
</dbReference>
<reference evidence="1 2" key="1">
    <citation type="submission" date="2024-04" db="EMBL/GenBank/DDBJ databases">
        <title>Tritrichomonas musculus Genome.</title>
        <authorList>
            <person name="Alves-Ferreira E."/>
            <person name="Grigg M."/>
            <person name="Lorenzi H."/>
            <person name="Galac M."/>
        </authorList>
    </citation>
    <scope>NUCLEOTIDE SEQUENCE [LARGE SCALE GENOMIC DNA]</scope>
    <source>
        <strain evidence="1 2">EAF2021</strain>
    </source>
</reference>
<proteinExistence type="predicted"/>
<comment type="caution">
    <text evidence="1">The sequence shown here is derived from an EMBL/GenBank/DDBJ whole genome shotgun (WGS) entry which is preliminary data.</text>
</comment>
<dbReference type="InterPro" id="IPR043721">
    <property type="entry name" value="DUF5662"/>
</dbReference>
<gene>
    <name evidence="1" type="ORF">M9Y10_024126</name>
</gene>